<reference evidence="4 5" key="1">
    <citation type="submission" date="2017-07" db="EMBL/GenBank/DDBJ databases">
        <title>Paenibacillus herberti R33 genome sequencing and assembly.</title>
        <authorList>
            <person name="Su W."/>
        </authorList>
    </citation>
    <scope>NUCLEOTIDE SEQUENCE [LARGE SCALE GENOMIC DNA]</scope>
    <source>
        <strain evidence="4 5">R33</strain>
    </source>
</reference>
<dbReference type="SUPFAM" id="SSF46689">
    <property type="entry name" value="Homeodomain-like"/>
    <property type="match status" value="1"/>
</dbReference>
<dbReference type="PROSITE" id="PS01081">
    <property type="entry name" value="HTH_TETR_1"/>
    <property type="match status" value="1"/>
</dbReference>
<dbReference type="GO" id="GO:0006355">
    <property type="term" value="P:regulation of DNA-templated transcription"/>
    <property type="evidence" value="ECO:0007669"/>
    <property type="project" value="UniProtKB-ARBA"/>
</dbReference>
<sequence length="175" mass="19138">MTSAKEEQTTDRKRQIIEAAAGLFAQQGYYKTTTADVARTVGVTQPYVFHFFKSKEALYLTVLGGAVQEIKSAFSLVEAPAEELEDALGGAFHGLLTGGCRNDVLLCMTAQSISDPGIRQYVREEFRLIHSLVEERFRLAGFTQLEAKAKATNFIGVGLAIALAELLGLQEEMLC</sequence>
<dbReference type="InterPro" id="IPR023772">
    <property type="entry name" value="DNA-bd_HTH_TetR-type_CS"/>
</dbReference>
<dbReference type="PROSITE" id="PS50977">
    <property type="entry name" value="HTH_TETR_2"/>
    <property type="match status" value="1"/>
</dbReference>
<name>A0A229NTK2_9BACL</name>
<dbReference type="InterPro" id="IPR009057">
    <property type="entry name" value="Homeodomain-like_sf"/>
</dbReference>
<proteinExistence type="predicted"/>
<evidence type="ECO:0000313" key="5">
    <source>
        <dbReference type="Proteomes" id="UP000215145"/>
    </source>
</evidence>
<dbReference type="Pfam" id="PF00440">
    <property type="entry name" value="TetR_N"/>
    <property type="match status" value="1"/>
</dbReference>
<evidence type="ECO:0000256" key="1">
    <source>
        <dbReference type="ARBA" id="ARBA00023125"/>
    </source>
</evidence>
<evidence type="ECO:0000313" key="4">
    <source>
        <dbReference type="EMBL" id="OXM13231.1"/>
    </source>
</evidence>
<dbReference type="AlphaFoldDB" id="A0A229NTK2"/>
<organism evidence="4 5">
    <name type="scientific">Paenibacillus herberti</name>
    <dbReference type="NCBI Taxonomy" id="1619309"/>
    <lineage>
        <taxon>Bacteria</taxon>
        <taxon>Bacillati</taxon>
        <taxon>Bacillota</taxon>
        <taxon>Bacilli</taxon>
        <taxon>Bacillales</taxon>
        <taxon>Paenibacillaceae</taxon>
        <taxon>Paenibacillus</taxon>
    </lineage>
</organism>
<dbReference type="InterPro" id="IPR001647">
    <property type="entry name" value="HTH_TetR"/>
</dbReference>
<dbReference type="PRINTS" id="PR00455">
    <property type="entry name" value="HTHTETR"/>
</dbReference>
<dbReference type="Proteomes" id="UP000215145">
    <property type="component" value="Unassembled WGS sequence"/>
</dbReference>
<dbReference type="InterPro" id="IPR050109">
    <property type="entry name" value="HTH-type_TetR-like_transc_reg"/>
</dbReference>
<evidence type="ECO:0000259" key="3">
    <source>
        <dbReference type="PROSITE" id="PS50977"/>
    </source>
</evidence>
<keyword evidence="1 2" id="KW-0238">DNA-binding</keyword>
<comment type="caution">
    <text evidence="4">The sequence shown here is derived from an EMBL/GenBank/DDBJ whole genome shotgun (WGS) entry which is preliminary data.</text>
</comment>
<feature type="domain" description="HTH tetR-type" evidence="3">
    <location>
        <begin position="10"/>
        <end position="70"/>
    </location>
</feature>
<dbReference type="Gene3D" id="1.10.357.10">
    <property type="entry name" value="Tetracycline Repressor, domain 2"/>
    <property type="match status" value="1"/>
</dbReference>
<dbReference type="PANTHER" id="PTHR30055">
    <property type="entry name" value="HTH-TYPE TRANSCRIPTIONAL REGULATOR RUTR"/>
    <property type="match status" value="1"/>
</dbReference>
<evidence type="ECO:0000256" key="2">
    <source>
        <dbReference type="PROSITE-ProRule" id="PRU00335"/>
    </source>
</evidence>
<dbReference type="EMBL" id="NMUQ01000004">
    <property type="protein sequence ID" value="OXM13231.1"/>
    <property type="molecule type" value="Genomic_DNA"/>
</dbReference>
<accession>A0A229NTK2</accession>
<protein>
    <submittedName>
        <fullName evidence="4">TetR family transcriptional regulator</fullName>
    </submittedName>
</protein>
<dbReference type="OrthoDB" id="2356263at2"/>
<dbReference type="GO" id="GO:0003677">
    <property type="term" value="F:DNA binding"/>
    <property type="evidence" value="ECO:0007669"/>
    <property type="project" value="UniProtKB-UniRule"/>
</dbReference>
<dbReference type="RefSeq" id="WP_089526960.1">
    <property type="nucleotide sequence ID" value="NZ_NMUQ01000004.1"/>
</dbReference>
<keyword evidence="5" id="KW-1185">Reference proteome</keyword>
<feature type="DNA-binding region" description="H-T-H motif" evidence="2">
    <location>
        <begin position="33"/>
        <end position="52"/>
    </location>
</feature>
<gene>
    <name evidence="4" type="ORF">CGZ75_24065</name>
</gene>